<organism evidence="1 2">
    <name type="scientific">Heyndrickxia coagulans</name>
    <name type="common">Weizmannia coagulans</name>
    <dbReference type="NCBI Taxonomy" id="1398"/>
    <lineage>
        <taxon>Bacteria</taxon>
        <taxon>Bacillati</taxon>
        <taxon>Bacillota</taxon>
        <taxon>Bacilli</taxon>
        <taxon>Bacillales</taxon>
        <taxon>Bacillaceae</taxon>
        <taxon>Heyndrickxia</taxon>
    </lineage>
</organism>
<keyword evidence="2" id="KW-1185">Reference proteome</keyword>
<evidence type="ECO:0000313" key="2">
    <source>
        <dbReference type="Proteomes" id="UP000032024"/>
    </source>
</evidence>
<reference evidence="2" key="1">
    <citation type="submission" date="2015-01" db="EMBL/GenBank/DDBJ databases">
        <title>Comparative genome analysis of Bacillus coagulans HM-08, Clostridium butyricum HM-68, Bacillus subtilis HM-66 and Bacillus paralicheniformis BL-09.</title>
        <authorList>
            <person name="Zhang H."/>
        </authorList>
    </citation>
    <scope>NUCLEOTIDE SEQUENCE [LARGE SCALE GENOMIC DNA]</scope>
    <source>
        <strain evidence="2">HM-08</strain>
    </source>
</reference>
<dbReference type="AlphaFoldDB" id="A0AAN0T7C4"/>
<sequence>MKKTRKWRVSRETMEKNDFQFDEIDAILLLFGSDCVMIVSNELVLRT</sequence>
<dbReference type="Proteomes" id="UP000032024">
    <property type="component" value="Chromosome"/>
</dbReference>
<dbReference type="EMBL" id="CP010525">
    <property type="protein sequence ID" value="AJO23868.1"/>
    <property type="molecule type" value="Genomic_DNA"/>
</dbReference>
<protein>
    <submittedName>
        <fullName evidence="1">Uncharacterized protein</fullName>
    </submittedName>
</protein>
<proteinExistence type="predicted"/>
<evidence type="ECO:0000313" key="1">
    <source>
        <dbReference type="EMBL" id="AJO23868.1"/>
    </source>
</evidence>
<gene>
    <name evidence="1" type="ORF">SB48_HM08orf04906</name>
</gene>
<name>A0AAN0T7C4_HEYCO</name>
<accession>A0AAN0T7C4</accession>